<comment type="pathway">
    <text evidence="1">Protein modification; protein ubiquitination.</text>
</comment>
<dbReference type="OrthoDB" id="422206at2759"/>
<evidence type="ECO:0000313" key="5">
    <source>
        <dbReference type="Proteomes" id="UP000241769"/>
    </source>
</evidence>
<dbReference type="STRING" id="1890364.A0A2P6MP55"/>
<keyword evidence="5" id="KW-1185">Reference proteome</keyword>
<dbReference type="PANTHER" id="PTHR10706">
    <property type="entry name" value="F-BOX FAMILY PROTEIN"/>
    <property type="match status" value="1"/>
</dbReference>
<dbReference type="Gene3D" id="1.20.1280.50">
    <property type="match status" value="1"/>
</dbReference>
<dbReference type="SMART" id="SM00256">
    <property type="entry name" value="FBOX"/>
    <property type="match status" value="1"/>
</dbReference>
<evidence type="ECO:0000256" key="2">
    <source>
        <dbReference type="ARBA" id="ARBA00022786"/>
    </source>
</evidence>
<dbReference type="GO" id="GO:0016567">
    <property type="term" value="P:protein ubiquitination"/>
    <property type="evidence" value="ECO:0007669"/>
    <property type="project" value="UniProtKB-UniPathway"/>
</dbReference>
<keyword evidence="2" id="KW-0833">Ubl conjugation pathway</keyword>
<feature type="domain" description="F-box" evidence="3">
    <location>
        <begin position="19"/>
        <end position="65"/>
    </location>
</feature>
<dbReference type="Pfam" id="PF12014">
    <property type="entry name" value="Cyclin_D1_bind"/>
    <property type="match status" value="1"/>
</dbReference>
<dbReference type="AlphaFoldDB" id="A0A2P6MP55"/>
<dbReference type="PANTHER" id="PTHR10706:SF130">
    <property type="entry name" value="F-BOX ONLY PROTEIN 31"/>
    <property type="match status" value="1"/>
</dbReference>
<dbReference type="Proteomes" id="UP000241769">
    <property type="component" value="Unassembled WGS sequence"/>
</dbReference>
<accession>A0A2P6MP55</accession>
<dbReference type="UniPathway" id="UPA00143"/>
<dbReference type="InterPro" id="IPR045048">
    <property type="entry name" value="FBXO31/39"/>
</dbReference>
<organism evidence="4 5">
    <name type="scientific">Planoprotostelium fungivorum</name>
    <dbReference type="NCBI Taxonomy" id="1890364"/>
    <lineage>
        <taxon>Eukaryota</taxon>
        <taxon>Amoebozoa</taxon>
        <taxon>Evosea</taxon>
        <taxon>Variosea</taxon>
        <taxon>Cavosteliida</taxon>
        <taxon>Cavosteliaceae</taxon>
        <taxon>Planoprotostelium</taxon>
    </lineage>
</organism>
<dbReference type="EMBL" id="MDYQ01000599">
    <property type="protein sequence ID" value="PRP73499.1"/>
    <property type="molecule type" value="Genomic_DNA"/>
</dbReference>
<protein>
    <recommendedName>
        <fullName evidence="3">F-box domain-containing protein</fullName>
    </recommendedName>
</protein>
<dbReference type="InterPro" id="IPR001810">
    <property type="entry name" value="F-box_dom"/>
</dbReference>
<evidence type="ECO:0000256" key="1">
    <source>
        <dbReference type="ARBA" id="ARBA00004906"/>
    </source>
</evidence>
<dbReference type="SUPFAM" id="SSF81383">
    <property type="entry name" value="F-box domain"/>
    <property type="match status" value="1"/>
</dbReference>
<proteinExistence type="predicted"/>
<evidence type="ECO:0000259" key="3">
    <source>
        <dbReference type="PROSITE" id="PS50181"/>
    </source>
</evidence>
<dbReference type="Pfam" id="PF12937">
    <property type="entry name" value="F-box-like"/>
    <property type="match status" value="1"/>
</dbReference>
<dbReference type="PROSITE" id="PS50181">
    <property type="entry name" value="FBOX"/>
    <property type="match status" value="1"/>
</dbReference>
<evidence type="ECO:0000313" key="4">
    <source>
        <dbReference type="EMBL" id="PRP73499.1"/>
    </source>
</evidence>
<dbReference type="InParanoid" id="A0A2P6MP55"/>
<dbReference type="InterPro" id="IPR036047">
    <property type="entry name" value="F-box-like_dom_sf"/>
</dbReference>
<comment type="caution">
    <text evidence="4">The sequence shown here is derived from an EMBL/GenBank/DDBJ whole genome shotgun (WGS) entry which is preliminary data.</text>
</comment>
<sequence>MVVITYTSISRIDRFKTKTLMLLDFSLEVLLEIVRLLSFKDVCRLSQTCRALRSFCLSDDIWRPLCEEKAAFLSYSDFISQLPKDERVSKMITLNANHWYYLSFRSFFANQRYRGIWSYDDGCSGLQVFVNHTFYAKTDPDLCWVCSTQFYEISATNDLAMSNSSLMPVGENVREATGSNHEVLFWENLRPKFNLILRSQRTCSVKFEPDANDSCHYHLRACEEGCVLAPDVSDLSMSSAPVEMGSPYGCRLFPTEEAEFAVDKTFYMDEDCFPTFTIPFRPNGKLVPIRKPPTRNEMKKYEGKREIRVKDLTGIFVGDYGSHGVEFLYVYVAYPSSSESTVTPSTDHILRAVKLTGDENVPKGETSFFVELTEETANVRFSNWTGEVHPLRGYGQLSDTGFEEPWWSSLDVFFSSPDEFIVTWWELSAACVFKRLYLEDLEDVARETRLKESTPGLYTTSPCGLSVETKLSVDLLPQARFHLSSPITSIIYSLPSKIKIKSSFDLRCPEVVDRNLDESAGHTVQNGK</sequence>
<gene>
    <name evidence="4" type="ORF">PROFUN_02508</name>
</gene>
<reference evidence="4 5" key="1">
    <citation type="journal article" date="2018" name="Genome Biol. Evol.">
        <title>Multiple Roots of Fruiting Body Formation in Amoebozoa.</title>
        <authorList>
            <person name="Hillmann F."/>
            <person name="Forbes G."/>
            <person name="Novohradska S."/>
            <person name="Ferling I."/>
            <person name="Riege K."/>
            <person name="Groth M."/>
            <person name="Westermann M."/>
            <person name="Marz M."/>
            <person name="Spaller T."/>
            <person name="Winckler T."/>
            <person name="Schaap P."/>
            <person name="Glockner G."/>
        </authorList>
    </citation>
    <scope>NUCLEOTIDE SEQUENCE [LARGE SCALE GENOMIC DNA]</scope>
    <source>
        <strain evidence="4 5">Jena</strain>
    </source>
</reference>
<name>A0A2P6MP55_9EUKA</name>